<name>A0A484I6R9_9ARCH</name>
<sequence>MQIKPKGIKICIQIRNLIVNARYGKSKGSNWPLDQHDGSLQEVEELQVSRVQIPAIVKISF</sequence>
<dbReference type="EMBL" id="LR216287">
    <property type="protein sequence ID" value="VFJ12805.1"/>
    <property type="molecule type" value="Genomic_DNA"/>
</dbReference>
<keyword evidence="2" id="KW-1185">Reference proteome</keyword>
<dbReference type="Proteomes" id="UP000294299">
    <property type="component" value="Chromosome NFRAN"/>
</dbReference>
<evidence type="ECO:0000313" key="1">
    <source>
        <dbReference type="EMBL" id="VFJ12805.1"/>
    </source>
</evidence>
<reference evidence="1 2" key="1">
    <citation type="submission" date="2019-02" db="EMBL/GenBank/DDBJ databases">
        <authorList>
            <person name="Lehtovirta-Morley E L."/>
        </authorList>
    </citation>
    <scope>NUCLEOTIDE SEQUENCE [LARGE SCALE GENOMIC DNA]</scope>
    <source>
        <strain evidence="1">NFRAN1</strain>
    </source>
</reference>
<gene>
    <name evidence="1" type="ORF">NFRAN_0484</name>
</gene>
<evidence type="ECO:0000313" key="2">
    <source>
        <dbReference type="Proteomes" id="UP000294299"/>
    </source>
</evidence>
<dbReference type="AlphaFoldDB" id="A0A484I6R9"/>
<proteinExistence type="predicted"/>
<organism evidence="1 2">
    <name type="scientific">Candidatus Nitrosocosmicus franklandianus</name>
    <dbReference type="NCBI Taxonomy" id="1798806"/>
    <lineage>
        <taxon>Archaea</taxon>
        <taxon>Nitrososphaerota</taxon>
        <taxon>Nitrososphaeria</taxon>
        <taxon>Nitrososphaerales</taxon>
        <taxon>Nitrososphaeraceae</taxon>
        <taxon>Candidatus Nitrosocosmicus</taxon>
    </lineage>
</organism>
<protein>
    <submittedName>
        <fullName evidence="1">Uncharacterized protein</fullName>
    </submittedName>
</protein>
<dbReference type="KEGG" id="nfn:NFRAN_0484"/>
<accession>A0A484I6R9</accession>